<keyword evidence="3" id="KW-0807">Transducer</keyword>
<dbReference type="OrthoDB" id="8874220at2"/>
<dbReference type="GO" id="GO:0006935">
    <property type="term" value="P:chemotaxis"/>
    <property type="evidence" value="ECO:0007669"/>
    <property type="project" value="InterPro"/>
</dbReference>
<evidence type="ECO:0000256" key="3">
    <source>
        <dbReference type="PROSITE-ProRule" id="PRU00284"/>
    </source>
</evidence>
<dbReference type="GO" id="GO:0007165">
    <property type="term" value="P:signal transduction"/>
    <property type="evidence" value="ECO:0007669"/>
    <property type="project" value="UniProtKB-KW"/>
</dbReference>
<evidence type="ECO:0000256" key="4">
    <source>
        <dbReference type="SAM" id="MobiDB-lite"/>
    </source>
</evidence>
<dbReference type="PRINTS" id="PR00260">
    <property type="entry name" value="CHEMTRNSDUCR"/>
</dbReference>
<dbReference type="AlphaFoldDB" id="A0A4P8HL67"/>
<reference evidence="9 10" key="1">
    <citation type="submission" date="2019-05" db="EMBL/GenBank/DDBJ databases">
        <title>Draft Genome Sequences of Six Type Strains of the Genus Massilia.</title>
        <authorList>
            <person name="Miess H."/>
            <person name="Frediansyhah A."/>
            <person name="Gross H."/>
        </authorList>
    </citation>
    <scope>NUCLEOTIDE SEQUENCE [LARGE SCALE GENOMIC DNA]</scope>
    <source>
        <strain evidence="9 10">DSMZ 26121</strain>
    </source>
</reference>
<dbReference type="EMBL" id="CP040017">
    <property type="protein sequence ID" value="QCP09656.1"/>
    <property type="molecule type" value="Genomic_DNA"/>
</dbReference>
<dbReference type="PROSITE" id="PS50885">
    <property type="entry name" value="HAMP"/>
    <property type="match status" value="1"/>
</dbReference>
<dbReference type="EMBL" id="JACHXS010000001">
    <property type="protein sequence ID" value="MBB3219589.1"/>
    <property type="molecule type" value="Genomic_DNA"/>
</dbReference>
<dbReference type="FunFam" id="1.10.287.950:FF:000001">
    <property type="entry name" value="Methyl-accepting chemotaxis sensory transducer"/>
    <property type="match status" value="1"/>
</dbReference>
<proteinExistence type="inferred from homology"/>
<protein>
    <submittedName>
        <fullName evidence="9">HAMP domain-containing protein</fullName>
    </submittedName>
    <submittedName>
        <fullName evidence="8">Methyl-accepting chemotaxis protein</fullName>
    </submittedName>
</protein>
<evidence type="ECO:0000256" key="5">
    <source>
        <dbReference type="SAM" id="Phobius"/>
    </source>
</evidence>
<name>A0A4P8HL67_9BURK</name>
<dbReference type="PANTHER" id="PTHR43531:SF5">
    <property type="entry name" value="METHYL-ACCEPTING CHEMOTAXIS PROTEIN III"/>
    <property type="match status" value="1"/>
</dbReference>
<feature type="transmembrane region" description="Helical" evidence="5">
    <location>
        <begin position="185"/>
        <end position="205"/>
    </location>
</feature>
<dbReference type="RefSeq" id="WP_137312543.1">
    <property type="nucleotide sequence ID" value="NZ_CP040017.1"/>
</dbReference>
<dbReference type="InterPro" id="IPR051310">
    <property type="entry name" value="MCP_chemotaxis"/>
</dbReference>
<comment type="subcellular location">
    <subcellularLocation>
        <location evidence="1">Membrane</location>
    </subcellularLocation>
</comment>
<evidence type="ECO:0000256" key="2">
    <source>
        <dbReference type="ARBA" id="ARBA00029447"/>
    </source>
</evidence>
<evidence type="ECO:0000313" key="11">
    <source>
        <dbReference type="Proteomes" id="UP000584325"/>
    </source>
</evidence>
<evidence type="ECO:0000313" key="9">
    <source>
        <dbReference type="EMBL" id="QCP09656.1"/>
    </source>
</evidence>
<dbReference type="Proteomes" id="UP000298763">
    <property type="component" value="Chromosome"/>
</dbReference>
<accession>A0A4P8HL67</accession>
<dbReference type="GO" id="GO:0004888">
    <property type="term" value="F:transmembrane signaling receptor activity"/>
    <property type="evidence" value="ECO:0007669"/>
    <property type="project" value="InterPro"/>
</dbReference>
<dbReference type="Proteomes" id="UP000584325">
    <property type="component" value="Unassembled WGS sequence"/>
</dbReference>
<dbReference type="GO" id="GO:0005886">
    <property type="term" value="C:plasma membrane"/>
    <property type="evidence" value="ECO:0007669"/>
    <property type="project" value="TreeGrafter"/>
</dbReference>
<sequence length="525" mass="54843">MPVRLKIGARLAIAFGLVILLLGGTVAVALQSVAALNGATRQIVEDRYPQVVLANQLVHQLNENAVAMRNLLLAGGRREIDAIAAGNAAIDDRLRQLEARLSSEAGRKAYRDILALRANYAAGEGEFLRLAGAGDTAGATALLTGRLRQDQVAYTDRIKGFLAGGGKLMEKSGREADELYRTKRLHIAVLALAACALAAGFGIWITRSITGPLREAVRVAHTVAGGDLTSDITVRRGDEVGELMGALKDMNDNLRRIVSEVRGGTEAIALGAREIAQGNMDLSARTEQQASALEQTASAMEQLTSTVGQNAEHARTSRERAREASGIATGSSEVVGQVERTMEEITGSSRQIAEITGVIDGIAFQTNILALNAAVEAARAGEQGRGFAVVASEVRTLAQRSAAAARDIKGLIEASAASVDNGSRLARQAGESMRNVVDSVAGVAETVAEIAAASAEQSSGLEQVNQAVISMDTVTQQNAALVEQAAAAAQSLQDRAAGLAQLVSTFRLDGGRPVATVPYGRRLAA</sequence>
<dbReference type="InterPro" id="IPR003660">
    <property type="entry name" value="HAMP_dom"/>
</dbReference>
<keyword evidence="5" id="KW-0472">Membrane</keyword>
<dbReference type="InterPro" id="IPR004089">
    <property type="entry name" value="MCPsignal_dom"/>
</dbReference>
<evidence type="ECO:0000259" key="6">
    <source>
        <dbReference type="PROSITE" id="PS50111"/>
    </source>
</evidence>
<keyword evidence="10" id="KW-1185">Reference proteome</keyword>
<feature type="compositionally biased region" description="Basic and acidic residues" evidence="4">
    <location>
        <begin position="312"/>
        <end position="323"/>
    </location>
</feature>
<dbReference type="PANTHER" id="PTHR43531">
    <property type="entry name" value="PROTEIN ICFG"/>
    <property type="match status" value="1"/>
</dbReference>
<dbReference type="Pfam" id="PF12729">
    <property type="entry name" value="4HB_MCP_1"/>
    <property type="match status" value="1"/>
</dbReference>
<keyword evidence="5" id="KW-0812">Transmembrane</keyword>
<dbReference type="CDD" id="cd06225">
    <property type="entry name" value="HAMP"/>
    <property type="match status" value="1"/>
</dbReference>
<evidence type="ECO:0000313" key="10">
    <source>
        <dbReference type="Proteomes" id="UP000298763"/>
    </source>
</evidence>
<dbReference type="SMART" id="SM00283">
    <property type="entry name" value="MA"/>
    <property type="match status" value="1"/>
</dbReference>
<feature type="domain" description="Methyl-accepting transducer" evidence="6">
    <location>
        <begin position="264"/>
        <end position="493"/>
    </location>
</feature>
<evidence type="ECO:0000259" key="7">
    <source>
        <dbReference type="PROSITE" id="PS50885"/>
    </source>
</evidence>
<dbReference type="Gene3D" id="1.10.287.950">
    <property type="entry name" value="Methyl-accepting chemotaxis protein"/>
    <property type="match status" value="1"/>
</dbReference>
<dbReference type="PROSITE" id="PS50111">
    <property type="entry name" value="CHEMOTAXIS_TRANSDUC_2"/>
    <property type="match status" value="1"/>
</dbReference>
<feature type="region of interest" description="Disordered" evidence="4">
    <location>
        <begin position="307"/>
        <end position="330"/>
    </location>
</feature>
<dbReference type="Pfam" id="PF00015">
    <property type="entry name" value="MCPsignal"/>
    <property type="match status" value="1"/>
</dbReference>
<evidence type="ECO:0000313" key="8">
    <source>
        <dbReference type="EMBL" id="MBB3219589.1"/>
    </source>
</evidence>
<keyword evidence="5" id="KW-1133">Transmembrane helix</keyword>
<dbReference type="Gene3D" id="6.10.340.10">
    <property type="match status" value="1"/>
</dbReference>
<dbReference type="Pfam" id="PF00672">
    <property type="entry name" value="HAMP"/>
    <property type="match status" value="1"/>
</dbReference>
<reference evidence="8 11" key="2">
    <citation type="submission" date="2020-08" db="EMBL/GenBank/DDBJ databases">
        <title>Genomic Encyclopedia of Type Strains, Phase III (KMG-III): the genomes of soil and plant-associated and newly described type strains.</title>
        <authorList>
            <person name="Whitman W."/>
        </authorList>
    </citation>
    <scope>NUCLEOTIDE SEQUENCE [LARGE SCALE GENOMIC DNA]</scope>
    <source>
        <strain evidence="8 11">CECT 7753</strain>
    </source>
</reference>
<organism evidence="8 11">
    <name type="scientific">Pseudoduganella umbonata</name>
    <dbReference type="NCBI Taxonomy" id="864828"/>
    <lineage>
        <taxon>Bacteria</taxon>
        <taxon>Pseudomonadati</taxon>
        <taxon>Pseudomonadota</taxon>
        <taxon>Betaproteobacteria</taxon>
        <taxon>Burkholderiales</taxon>
        <taxon>Oxalobacteraceae</taxon>
        <taxon>Telluria group</taxon>
        <taxon>Pseudoduganella</taxon>
    </lineage>
</organism>
<dbReference type="SMART" id="SM00304">
    <property type="entry name" value="HAMP"/>
    <property type="match status" value="1"/>
</dbReference>
<dbReference type="InterPro" id="IPR024478">
    <property type="entry name" value="HlyB_4HB_MCP"/>
</dbReference>
<dbReference type="CDD" id="cd19411">
    <property type="entry name" value="MCP2201-like_sensor"/>
    <property type="match status" value="1"/>
</dbReference>
<dbReference type="InterPro" id="IPR004090">
    <property type="entry name" value="Chemotax_Me-accpt_rcpt"/>
</dbReference>
<dbReference type="CDD" id="cd11386">
    <property type="entry name" value="MCP_signal"/>
    <property type="match status" value="1"/>
</dbReference>
<gene>
    <name evidence="9" type="ORF">FCL38_03890</name>
    <name evidence="8" type="ORF">FHS02_000376</name>
</gene>
<dbReference type="SUPFAM" id="SSF58104">
    <property type="entry name" value="Methyl-accepting chemotaxis protein (MCP) signaling domain"/>
    <property type="match status" value="1"/>
</dbReference>
<dbReference type="InterPro" id="IPR047347">
    <property type="entry name" value="YvaQ-like_sensor"/>
</dbReference>
<evidence type="ECO:0000256" key="1">
    <source>
        <dbReference type="ARBA" id="ARBA00004370"/>
    </source>
</evidence>
<comment type="similarity">
    <text evidence="2">Belongs to the methyl-accepting chemotaxis (MCP) protein family.</text>
</comment>
<feature type="domain" description="HAMP" evidence="7">
    <location>
        <begin position="207"/>
        <end position="259"/>
    </location>
</feature>